<comment type="caution">
    <text evidence="2">The sequence shown here is derived from an EMBL/GenBank/DDBJ whole genome shotgun (WGS) entry which is preliminary data.</text>
</comment>
<protein>
    <submittedName>
        <fullName evidence="2">Uncharacterized protein</fullName>
    </submittedName>
</protein>
<organism evidence="2 3">
    <name type="scientific">Cyclospora cayetanensis</name>
    <dbReference type="NCBI Taxonomy" id="88456"/>
    <lineage>
        <taxon>Eukaryota</taxon>
        <taxon>Sar</taxon>
        <taxon>Alveolata</taxon>
        <taxon>Apicomplexa</taxon>
        <taxon>Conoidasida</taxon>
        <taxon>Coccidia</taxon>
        <taxon>Eucoccidiorida</taxon>
        <taxon>Eimeriorina</taxon>
        <taxon>Eimeriidae</taxon>
        <taxon>Cyclospora</taxon>
    </lineage>
</organism>
<dbReference type="InParanoid" id="A0A1D3CSC0"/>
<proteinExistence type="predicted"/>
<dbReference type="Proteomes" id="UP000095192">
    <property type="component" value="Unassembled WGS sequence"/>
</dbReference>
<name>A0A1D3CSC0_9EIME</name>
<evidence type="ECO:0000313" key="2">
    <source>
        <dbReference type="EMBL" id="OEH74072.1"/>
    </source>
</evidence>
<accession>A0A1D3CSC0</accession>
<evidence type="ECO:0000256" key="1">
    <source>
        <dbReference type="SAM" id="MobiDB-lite"/>
    </source>
</evidence>
<evidence type="ECO:0000313" key="3">
    <source>
        <dbReference type="Proteomes" id="UP000095192"/>
    </source>
</evidence>
<dbReference type="VEuPathDB" id="ToxoDB:cyc_07396"/>
<feature type="compositionally biased region" description="Basic and acidic residues" evidence="1">
    <location>
        <begin position="1"/>
        <end position="44"/>
    </location>
</feature>
<feature type="region of interest" description="Disordered" evidence="1">
    <location>
        <begin position="122"/>
        <end position="150"/>
    </location>
</feature>
<feature type="region of interest" description="Disordered" evidence="1">
    <location>
        <begin position="1"/>
        <end position="69"/>
    </location>
</feature>
<reference evidence="2 3" key="1">
    <citation type="journal article" date="2016" name="BMC Genomics">
        <title>Comparative genomics reveals Cyclospora cayetanensis possesses coccidia-like metabolism and invasion components but unique surface antigens.</title>
        <authorList>
            <person name="Liu S."/>
            <person name="Wang L."/>
            <person name="Zheng H."/>
            <person name="Xu Z."/>
            <person name="Roellig D.M."/>
            <person name="Li N."/>
            <person name="Frace M.A."/>
            <person name="Tang K."/>
            <person name="Arrowood M.J."/>
            <person name="Moss D.M."/>
            <person name="Zhang L."/>
            <person name="Feng Y."/>
            <person name="Xiao L."/>
        </authorList>
    </citation>
    <scope>NUCLEOTIDE SEQUENCE [LARGE SCALE GENOMIC DNA]</scope>
    <source>
        <strain evidence="2 3">CHN_HEN01</strain>
    </source>
</reference>
<sequence>MQECTELRRRGFQKESRSELPGREEEGQGETGDHSVKEESDHSSPEAVDNGCLRAESDGEGYFQPKNEFERRLLSEPPPLEQEGLPKYSLLLVSHVALRFENESYEASSSQAHLHRAPLVSMNSPNVYGVDGSPKKRRLPPASTSLGPAV</sequence>
<dbReference type="EMBL" id="JROU02002140">
    <property type="protein sequence ID" value="OEH74072.1"/>
    <property type="molecule type" value="Genomic_DNA"/>
</dbReference>
<keyword evidence="3" id="KW-1185">Reference proteome</keyword>
<dbReference type="AlphaFoldDB" id="A0A1D3CSC0"/>
<gene>
    <name evidence="2" type="ORF">cyc_07396</name>
</gene>